<dbReference type="InterPro" id="IPR041577">
    <property type="entry name" value="RT_RNaseH_2"/>
</dbReference>
<keyword evidence="2" id="KW-0808">Transferase</keyword>
<dbReference type="Pfam" id="PF17919">
    <property type="entry name" value="RT_RNaseH_2"/>
    <property type="match status" value="1"/>
</dbReference>
<gene>
    <name evidence="2" type="ORF">Tco_1033164</name>
</gene>
<dbReference type="GO" id="GO:0003964">
    <property type="term" value="F:RNA-directed DNA polymerase activity"/>
    <property type="evidence" value="ECO:0007669"/>
    <property type="project" value="UniProtKB-KW"/>
</dbReference>
<reference evidence="2" key="2">
    <citation type="submission" date="2022-01" db="EMBL/GenBank/DDBJ databases">
        <authorList>
            <person name="Yamashiro T."/>
            <person name="Shiraishi A."/>
            <person name="Satake H."/>
            <person name="Nakayama K."/>
        </authorList>
    </citation>
    <scope>NUCLEOTIDE SEQUENCE</scope>
</reference>
<dbReference type="PANTHER" id="PTHR24559">
    <property type="entry name" value="TRANSPOSON TY3-I GAG-POL POLYPROTEIN"/>
    <property type="match status" value="1"/>
</dbReference>
<comment type="caution">
    <text evidence="2">The sequence shown here is derived from an EMBL/GenBank/DDBJ whole genome shotgun (WGS) entry which is preliminary data.</text>
</comment>
<keyword evidence="2" id="KW-0695">RNA-directed DNA polymerase</keyword>
<dbReference type="InterPro" id="IPR053134">
    <property type="entry name" value="RNA-dir_DNA_polymerase"/>
</dbReference>
<feature type="domain" description="Reverse transcriptase" evidence="1">
    <location>
        <begin position="338"/>
        <end position="517"/>
    </location>
</feature>
<dbReference type="Pfam" id="PF00078">
    <property type="entry name" value="RVT_1"/>
    <property type="match status" value="1"/>
</dbReference>
<name>A0ABQ5GEU6_9ASTR</name>
<organism evidence="2 3">
    <name type="scientific">Tanacetum coccineum</name>
    <dbReference type="NCBI Taxonomy" id="301880"/>
    <lineage>
        <taxon>Eukaryota</taxon>
        <taxon>Viridiplantae</taxon>
        <taxon>Streptophyta</taxon>
        <taxon>Embryophyta</taxon>
        <taxon>Tracheophyta</taxon>
        <taxon>Spermatophyta</taxon>
        <taxon>Magnoliopsida</taxon>
        <taxon>eudicotyledons</taxon>
        <taxon>Gunneridae</taxon>
        <taxon>Pentapetalae</taxon>
        <taxon>asterids</taxon>
        <taxon>campanulids</taxon>
        <taxon>Asterales</taxon>
        <taxon>Asteraceae</taxon>
        <taxon>Asteroideae</taxon>
        <taxon>Anthemideae</taxon>
        <taxon>Anthemidinae</taxon>
        <taxon>Tanacetum</taxon>
    </lineage>
</organism>
<proteinExistence type="predicted"/>
<evidence type="ECO:0000313" key="3">
    <source>
        <dbReference type="Proteomes" id="UP001151760"/>
    </source>
</evidence>
<protein>
    <submittedName>
        <fullName evidence="2">Reverse transcriptase domain-containing protein</fullName>
    </submittedName>
</protein>
<keyword evidence="2" id="KW-0548">Nucleotidyltransferase</keyword>
<dbReference type="EMBL" id="BQNB010018391">
    <property type="protein sequence ID" value="GJT73878.1"/>
    <property type="molecule type" value="Genomic_DNA"/>
</dbReference>
<dbReference type="SUPFAM" id="SSF56672">
    <property type="entry name" value="DNA/RNA polymerases"/>
    <property type="match status" value="1"/>
</dbReference>
<sequence length="605" mass="67879">MSHPSSHLHHFGHAEVDRKLAVTYSPPLPLTSIILVTRTDTIFTTPVSTTTTTCETYTSIDIECAMIWLRAKAPSTSHPPPLGADMPEVCLPPQRSLCIALGPRYEVEENSSSPAARPDWSFKADYTLSTAVKDCSFAGRKPHQTGSACEDTKTDEYTTNIENGTKKNHEVNTAPTTTTTTSVTNAQLKALIDQGVAAALAARDTKRSRNGDDSHNSGIGTEGDVGLTMVLKNGNLSFNISNCAIENQVKFATCTLYGVALTWWKYHIKTGNETLIVRGDGSTDEHGSRLNIISCTKTQKYLLKGCQVFLAHVTTKKAEDKSKEKRLEDVPIVQDFPDRRLIGHFLTDDKRIKMSIYTSPSTLFWICIDYQELNKLTVKNRYPLPRIDDLFDQLQGSSVYSKIDLRSGYHQLRVHAEDIPKTAFRTRYGHYKFQVMPFHLTNAPAVFMDLMNRVCKPYLDKFVIDFIDDILIYSKSKKEHEGHLKLILELLKKEELYAKFSKCKFWIPKVQFLGHVIDSQGIHGDKQEAPFQLLKQKLCGAPILALPEGSEDFIAYCDASIKGLGAVLMQREKVIAYALRQLKIHEKNYTTHDLELGAVVFALKI</sequence>
<evidence type="ECO:0000259" key="1">
    <source>
        <dbReference type="PROSITE" id="PS50878"/>
    </source>
</evidence>
<dbReference type="Gene3D" id="3.30.70.270">
    <property type="match status" value="1"/>
</dbReference>
<evidence type="ECO:0000313" key="2">
    <source>
        <dbReference type="EMBL" id="GJT73878.1"/>
    </source>
</evidence>
<dbReference type="InterPro" id="IPR000477">
    <property type="entry name" value="RT_dom"/>
</dbReference>
<dbReference type="InterPro" id="IPR043128">
    <property type="entry name" value="Rev_trsase/Diguanyl_cyclase"/>
</dbReference>
<dbReference type="PROSITE" id="PS50878">
    <property type="entry name" value="RT_POL"/>
    <property type="match status" value="1"/>
</dbReference>
<dbReference type="Gene3D" id="3.10.10.10">
    <property type="entry name" value="HIV Type 1 Reverse Transcriptase, subunit A, domain 1"/>
    <property type="match status" value="1"/>
</dbReference>
<dbReference type="InterPro" id="IPR043502">
    <property type="entry name" value="DNA/RNA_pol_sf"/>
</dbReference>
<dbReference type="PANTHER" id="PTHR24559:SF427">
    <property type="entry name" value="RNA-DIRECTED DNA POLYMERASE"/>
    <property type="match status" value="1"/>
</dbReference>
<accession>A0ABQ5GEU6</accession>
<dbReference type="Proteomes" id="UP001151760">
    <property type="component" value="Unassembled WGS sequence"/>
</dbReference>
<keyword evidence="3" id="KW-1185">Reference proteome</keyword>
<reference evidence="2" key="1">
    <citation type="journal article" date="2022" name="Int. J. Mol. Sci.">
        <title>Draft Genome of Tanacetum Coccineum: Genomic Comparison of Closely Related Tanacetum-Family Plants.</title>
        <authorList>
            <person name="Yamashiro T."/>
            <person name="Shiraishi A."/>
            <person name="Nakayama K."/>
            <person name="Satake H."/>
        </authorList>
    </citation>
    <scope>NUCLEOTIDE SEQUENCE</scope>
</reference>
<dbReference type="CDD" id="cd01647">
    <property type="entry name" value="RT_LTR"/>
    <property type="match status" value="1"/>
</dbReference>